<protein>
    <submittedName>
        <fullName evidence="3">Transposase</fullName>
    </submittedName>
</protein>
<dbReference type="GO" id="GO:0004803">
    <property type="term" value="F:transposase activity"/>
    <property type="evidence" value="ECO:0007669"/>
    <property type="project" value="InterPro"/>
</dbReference>
<comment type="caution">
    <text evidence="3">The sequence shown here is derived from an EMBL/GenBank/DDBJ whole genome shotgun (WGS) entry which is preliminary data.</text>
</comment>
<dbReference type="PANTHER" id="PTHR33055:SF16">
    <property type="entry name" value="TRANSPOSASE FOR INSERTION SEQUENCE ELEMENT IS1547"/>
    <property type="match status" value="1"/>
</dbReference>
<dbReference type="InterPro" id="IPR003346">
    <property type="entry name" value="Transposase_20"/>
</dbReference>
<organism evidence="3 4">
    <name type="scientific">Crossiella cryophila</name>
    <dbReference type="NCBI Taxonomy" id="43355"/>
    <lineage>
        <taxon>Bacteria</taxon>
        <taxon>Bacillati</taxon>
        <taxon>Actinomycetota</taxon>
        <taxon>Actinomycetes</taxon>
        <taxon>Pseudonocardiales</taxon>
        <taxon>Pseudonocardiaceae</taxon>
        <taxon>Crossiella</taxon>
    </lineage>
</organism>
<dbReference type="GO" id="GO:0003677">
    <property type="term" value="F:DNA binding"/>
    <property type="evidence" value="ECO:0007669"/>
    <property type="project" value="InterPro"/>
</dbReference>
<dbReference type="GO" id="GO:0006313">
    <property type="term" value="P:DNA transposition"/>
    <property type="evidence" value="ECO:0007669"/>
    <property type="project" value="InterPro"/>
</dbReference>
<reference evidence="3 4" key="1">
    <citation type="submission" date="2020-08" db="EMBL/GenBank/DDBJ databases">
        <title>Sequencing the genomes of 1000 actinobacteria strains.</title>
        <authorList>
            <person name="Klenk H.-P."/>
        </authorList>
    </citation>
    <scope>NUCLEOTIDE SEQUENCE [LARGE SCALE GENOMIC DNA]</scope>
    <source>
        <strain evidence="3 4">DSM 44230</strain>
    </source>
</reference>
<dbReference type="EMBL" id="JACHMH010000001">
    <property type="protein sequence ID" value="MBB4678650.1"/>
    <property type="molecule type" value="Genomic_DNA"/>
</dbReference>
<feature type="region of interest" description="Disordered" evidence="1">
    <location>
        <begin position="189"/>
        <end position="210"/>
    </location>
</feature>
<keyword evidence="4" id="KW-1185">Reference proteome</keyword>
<proteinExistence type="predicted"/>
<evidence type="ECO:0000313" key="3">
    <source>
        <dbReference type="EMBL" id="MBB4678650.1"/>
    </source>
</evidence>
<dbReference type="InterPro" id="IPR047650">
    <property type="entry name" value="Transpos_IS110"/>
</dbReference>
<sequence length="267" mass="29276">MPGGQPESPKSDRLDAEQAARAVLGQGATAIPKSRDGAVEVIRMLRLTRGSAVKARTQAVNTLHVLIVTAPDNLREPLRTLRGRTLINHCLNLRPDHDDLATLIDQPARLLHTGATTAIHELARRIHTLTEQITTLDRQLRRLLTTAAPQLMALPGIGAEIAGQLLVTVGDKPDRLASEASFARLCGVAPQPASSGRTTGRHRLSRSGDRAAKSAIYMATVTRMRQHPPTRAYLHRRTTEGLTKREIIRCLKRCVAREIFHALPRTT</sequence>
<name>A0A7W7FV42_9PSEU</name>
<accession>A0A7W7FV42</accession>
<dbReference type="Proteomes" id="UP000533598">
    <property type="component" value="Unassembled WGS sequence"/>
</dbReference>
<evidence type="ECO:0000259" key="2">
    <source>
        <dbReference type="Pfam" id="PF02371"/>
    </source>
</evidence>
<dbReference type="Pfam" id="PF02371">
    <property type="entry name" value="Transposase_20"/>
    <property type="match status" value="1"/>
</dbReference>
<feature type="domain" description="Transposase IS116/IS110/IS902 C-terminal" evidence="2">
    <location>
        <begin position="150"/>
        <end position="234"/>
    </location>
</feature>
<gene>
    <name evidence="3" type="ORF">HNR67_004768</name>
</gene>
<dbReference type="RefSeq" id="WP_246492581.1">
    <property type="nucleotide sequence ID" value="NZ_BAAAUI010000010.1"/>
</dbReference>
<dbReference type="AlphaFoldDB" id="A0A7W7FV42"/>
<evidence type="ECO:0000313" key="4">
    <source>
        <dbReference type="Proteomes" id="UP000533598"/>
    </source>
</evidence>
<evidence type="ECO:0000256" key="1">
    <source>
        <dbReference type="SAM" id="MobiDB-lite"/>
    </source>
</evidence>
<dbReference type="PANTHER" id="PTHR33055">
    <property type="entry name" value="TRANSPOSASE FOR INSERTION SEQUENCE ELEMENT IS1111A"/>
    <property type="match status" value="1"/>
</dbReference>